<reference evidence="3 4" key="1">
    <citation type="submission" date="2024-01" db="EMBL/GenBank/DDBJ databases">
        <title>Uliginosibacterium soil sp. nov.</title>
        <authorList>
            <person name="Lv Y."/>
        </authorList>
    </citation>
    <scope>NUCLEOTIDE SEQUENCE [LARGE SCALE GENOMIC DNA]</scope>
    <source>
        <strain evidence="3 4">H3</strain>
    </source>
</reference>
<dbReference type="Proteomes" id="UP001331561">
    <property type="component" value="Unassembled WGS sequence"/>
</dbReference>
<proteinExistence type="predicted"/>
<keyword evidence="1" id="KW-0732">Signal</keyword>
<evidence type="ECO:0000256" key="1">
    <source>
        <dbReference type="SAM" id="SignalP"/>
    </source>
</evidence>
<dbReference type="InterPro" id="IPR013424">
    <property type="entry name" value="Ice-binding_C"/>
</dbReference>
<sequence>MSHPATSRSRYTQAIAAALFLFSSPFASATLIASDEFNYNLGALSGANGGYGWAGAWTASSGASIVDPAIDLSGNRALAVSANSDNLAWRTLANSYSGDVYVSMLMQVGSGAVSSNDFVSLWFDIVTSGAHTTRPQIGIKADISGSNDIFARTTGSGGAVAPDSNVVAGQTFLVVGKLSKVSSTNYNQFDLWFNPSAGDFSSPDASFSGNSGLSALSTLGLRSVNLDSGDTVLIDNLRLGTAWSDVSPVPEPSSLALSALGMCVLMCYRRRRQV</sequence>
<feature type="chain" id="PRO_5047338131" evidence="1">
    <location>
        <begin position="30"/>
        <end position="274"/>
    </location>
</feature>
<evidence type="ECO:0000259" key="2">
    <source>
        <dbReference type="Pfam" id="PF07589"/>
    </source>
</evidence>
<protein>
    <submittedName>
        <fullName evidence="3">PEP-CTERM sorting domain-containing protein</fullName>
    </submittedName>
</protein>
<evidence type="ECO:0000313" key="4">
    <source>
        <dbReference type="Proteomes" id="UP001331561"/>
    </source>
</evidence>
<evidence type="ECO:0000313" key="3">
    <source>
        <dbReference type="EMBL" id="MEC5387597.1"/>
    </source>
</evidence>
<dbReference type="RefSeq" id="WP_327600565.1">
    <property type="nucleotide sequence ID" value="NZ_JAYXHS010000003.1"/>
</dbReference>
<organism evidence="3 4">
    <name type="scientific">Uliginosibacterium silvisoli</name>
    <dbReference type="NCBI Taxonomy" id="3114758"/>
    <lineage>
        <taxon>Bacteria</taxon>
        <taxon>Pseudomonadati</taxon>
        <taxon>Pseudomonadota</taxon>
        <taxon>Betaproteobacteria</taxon>
        <taxon>Rhodocyclales</taxon>
        <taxon>Zoogloeaceae</taxon>
        <taxon>Uliginosibacterium</taxon>
    </lineage>
</organism>
<gene>
    <name evidence="3" type="ORF">VVD49_17830</name>
</gene>
<feature type="domain" description="Ice-binding protein C-terminal" evidence="2">
    <location>
        <begin position="248"/>
        <end position="271"/>
    </location>
</feature>
<dbReference type="NCBIfam" id="TIGR02595">
    <property type="entry name" value="PEP_CTERM"/>
    <property type="match status" value="1"/>
</dbReference>
<feature type="signal peptide" evidence="1">
    <location>
        <begin position="1"/>
        <end position="29"/>
    </location>
</feature>
<comment type="caution">
    <text evidence="3">The sequence shown here is derived from an EMBL/GenBank/DDBJ whole genome shotgun (WGS) entry which is preliminary data.</text>
</comment>
<keyword evidence="4" id="KW-1185">Reference proteome</keyword>
<name>A0ABU6K7I6_9RHOO</name>
<dbReference type="EMBL" id="JAYXHS010000003">
    <property type="protein sequence ID" value="MEC5387597.1"/>
    <property type="molecule type" value="Genomic_DNA"/>
</dbReference>
<dbReference type="Pfam" id="PF07589">
    <property type="entry name" value="PEP-CTERM"/>
    <property type="match status" value="1"/>
</dbReference>
<accession>A0ABU6K7I6</accession>